<dbReference type="Pfam" id="PF14279">
    <property type="entry name" value="HNH_5"/>
    <property type="match status" value="1"/>
</dbReference>
<dbReference type="Gene3D" id="1.10.30.50">
    <property type="match status" value="1"/>
</dbReference>
<name>T1AFL2_9ZZZZ</name>
<dbReference type="SMART" id="SM00507">
    <property type="entry name" value="HNHc"/>
    <property type="match status" value="1"/>
</dbReference>
<dbReference type="GO" id="GO:0004519">
    <property type="term" value="F:endonuclease activity"/>
    <property type="evidence" value="ECO:0007669"/>
    <property type="project" value="UniProtKB-KW"/>
</dbReference>
<proteinExistence type="predicted"/>
<protein>
    <submittedName>
        <fullName evidence="2">HNH endonuclease</fullName>
    </submittedName>
</protein>
<dbReference type="InterPro" id="IPR003615">
    <property type="entry name" value="HNH_nuc"/>
</dbReference>
<evidence type="ECO:0000259" key="1">
    <source>
        <dbReference type="SMART" id="SM00507"/>
    </source>
</evidence>
<organism evidence="2">
    <name type="scientific">mine drainage metagenome</name>
    <dbReference type="NCBI Taxonomy" id="410659"/>
    <lineage>
        <taxon>unclassified sequences</taxon>
        <taxon>metagenomes</taxon>
        <taxon>ecological metagenomes</taxon>
    </lineage>
</organism>
<dbReference type="CDD" id="cd00085">
    <property type="entry name" value="HNHc"/>
    <property type="match status" value="1"/>
</dbReference>
<dbReference type="PANTHER" id="PTHR33877">
    <property type="entry name" value="SLL1193 PROTEIN"/>
    <property type="match status" value="1"/>
</dbReference>
<keyword evidence="2" id="KW-0378">Hydrolase</keyword>
<accession>T1AFL2</accession>
<gene>
    <name evidence="2" type="ORF">B1A_10498</name>
</gene>
<feature type="domain" description="HNH nuclease" evidence="1">
    <location>
        <begin position="110"/>
        <end position="163"/>
    </location>
</feature>
<feature type="non-terminal residue" evidence="2">
    <location>
        <position position="166"/>
    </location>
</feature>
<reference evidence="2" key="1">
    <citation type="submission" date="2013-08" db="EMBL/GenBank/DDBJ databases">
        <authorList>
            <person name="Mendez C."/>
            <person name="Richter M."/>
            <person name="Ferrer M."/>
            <person name="Sanchez J."/>
        </authorList>
    </citation>
    <scope>NUCLEOTIDE SEQUENCE</scope>
</reference>
<evidence type="ECO:0000313" key="2">
    <source>
        <dbReference type="EMBL" id="EQD59286.1"/>
    </source>
</evidence>
<keyword evidence="2" id="KW-0540">Nuclease</keyword>
<dbReference type="PANTHER" id="PTHR33877:SF2">
    <property type="entry name" value="OS07G0170200 PROTEIN"/>
    <property type="match status" value="1"/>
</dbReference>
<comment type="caution">
    <text evidence="2">The sequence shown here is derived from an EMBL/GenBank/DDBJ whole genome shotgun (WGS) entry which is preliminary data.</text>
</comment>
<dbReference type="AlphaFoldDB" id="T1AFL2"/>
<dbReference type="EMBL" id="AUZX01007476">
    <property type="protein sequence ID" value="EQD59286.1"/>
    <property type="molecule type" value="Genomic_DNA"/>
</dbReference>
<keyword evidence="2" id="KW-0255">Endonuclease</keyword>
<dbReference type="InterPro" id="IPR029471">
    <property type="entry name" value="HNH_5"/>
</dbReference>
<sequence>MMGIDLDRADHGVIDDPRIIPAGTVRGLSQLVLRADVSGMPLEWIDYREAARLYTQEQVAYTCGSRLYTLFGGINALTGRRTALEINSIVATVGHTGNPGSTRHDYVPPLNNQTLFRRDAHVCMYCGLRFPTRELSRDHVRPFSQGGLDIWTNVVTACRRCNNQKA</sequence>
<reference evidence="2" key="2">
    <citation type="journal article" date="2014" name="ISME J.">
        <title>Microbial stratification in low pH oxic and suboxic macroscopic growths along an acid mine drainage.</title>
        <authorList>
            <person name="Mendez-Garcia C."/>
            <person name="Mesa V."/>
            <person name="Sprenger R.R."/>
            <person name="Richter M."/>
            <person name="Diez M.S."/>
            <person name="Solano J."/>
            <person name="Bargiela R."/>
            <person name="Golyshina O.V."/>
            <person name="Manteca A."/>
            <person name="Ramos J.L."/>
            <person name="Gallego J.R."/>
            <person name="Llorente I."/>
            <person name="Martins Dos Santos V.A."/>
            <person name="Jensen O.N."/>
            <person name="Pelaez A.I."/>
            <person name="Sanchez J."/>
            <person name="Ferrer M."/>
        </authorList>
    </citation>
    <scope>NUCLEOTIDE SEQUENCE</scope>
</reference>
<dbReference type="InterPro" id="IPR052892">
    <property type="entry name" value="NA-targeting_endonuclease"/>
</dbReference>